<accession>A0AAF3ELX3</accession>
<feature type="domain" description="Peptidase A1" evidence="2">
    <location>
        <begin position="62"/>
        <end position="359"/>
    </location>
</feature>
<dbReference type="Gene3D" id="2.40.70.10">
    <property type="entry name" value="Acid Proteases"/>
    <property type="match status" value="2"/>
</dbReference>
<dbReference type="GO" id="GO:0004190">
    <property type="term" value="F:aspartic-type endopeptidase activity"/>
    <property type="evidence" value="ECO:0007669"/>
    <property type="project" value="InterPro"/>
</dbReference>
<evidence type="ECO:0000259" key="2">
    <source>
        <dbReference type="PROSITE" id="PS51767"/>
    </source>
</evidence>
<comment type="similarity">
    <text evidence="1">Belongs to the peptidase A1 family.</text>
</comment>
<sequence>MRILRLFFIHAILLSIIDAFFRIPLTRHPTNRTRPYAYRGKFSRVTLGGWSENLSNFINYIYFGPIQLGTPPQTVTIDFDTGSDQFWTTCNCAAGDIVAFLRGEPNYCKSHRRIFNPNRSKTNRKTSSPFSVTYGIGYVQGTVMFDRVCIPGVRHCSSAQTRVGCASYTDSAFRNAPGDQDSDGLMGLAYVYGTMGRSPIRSIFNRSNCKRKIFAFYLNNSGEKERSEMTLCGTDPAHHRGKIRFLKVAKSSYYWTLTLDRVYIRSRVAWARSSSNAILILAACVGCKCPNLTFSLNGHLFTLPGRYYVQNCVFLIFPSSEFSRFPGLGANWILGDAFLRRFYSVYDYAHGLVGLDVRA</sequence>
<reference evidence="4" key="1">
    <citation type="submission" date="2024-02" db="UniProtKB">
        <authorList>
            <consortium name="WormBaseParasite"/>
        </authorList>
    </citation>
    <scope>IDENTIFICATION</scope>
</reference>
<organism evidence="3 4">
    <name type="scientific">Mesorhabditis belari</name>
    <dbReference type="NCBI Taxonomy" id="2138241"/>
    <lineage>
        <taxon>Eukaryota</taxon>
        <taxon>Metazoa</taxon>
        <taxon>Ecdysozoa</taxon>
        <taxon>Nematoda</taxon>
        <taxon>Chromadorea</taxon>
        <taxon>Rhabditida</taxon>
        <taxon>Rhabditina</taxon>
        <taxon>Rhabditomorpha</taxon>
        <taxon>Rhabditoidea</taxon>
        <taxon>Rhabditidae</taxon>
        <taxon>Mesorhabditinae</taxon>
        <taxon>Mesorhabditis</taxon>
    </lineage>
</organism>
<dbReference type="CDD" id="cd05471">
    <property type="entry name" value="pepsin_like"/>
    <property type="match status" value="1"/>
</dbReference>
<dbReference type="PRINTS" id="PR00792">
    <property type="entry name" value="PEPSIN"/>
</dbReference>
<dbReference type="AlphaFoldDB" id="A0AAF3ELX3"/>
<dbReference type="InterPro" id="IPR034164">
    <property type="entry name" value="Pepsin-like_dom"/>
</dbReference>
<dbReference type="PROSITE" id="PS51767">
    <property type="entry name" value="PEPTIDASE_A1"/>
    <property type="match status" value="1"/>
</dbReference>
<name>A0AAF3ELX3_9BILA</name>
<dbReference type="InterPro" id="IPR021109">
    <property type="entry name" value="Peptidase_aspartic_dom_sf"/>
</dbReference>
<dbReference type="WBParaSite" id="MBELARI_LOCUS15054">
    <property type="protein sequence ID" value="MBELARI_LOCUS15054"/>
    <property type="gene ID" value="MBELARI_LOCUS15054"/>
</dbReference>
<keyword evidence="3" id="KW-1185">Reference proteome</keyword>
<dbReference type="InterPro" id="IPR033121">
    <property type="entry name" value="PEPTIDASE_A1"/>
</dbReference>
<dbReference type="InterPro" id="IPR001461">
    <property type="entry name" value="Aspartic_peptidase_A1"/>
</dbReference>
<dbReference type="PANTHER" id="PTHR47966:SF51">
    <property type="entry name" value="BETA-SITE APP-CLEAVING ENZYME, ISOFORM A-RELATED"/>
    <property type="match status" value="1"/>
</dbReference>
<evidence type="ECO:0000313" key="3">
    <source>
        <dbReference type="Proteomes" id="UP000887575"/>
    </source>
</evidence>
<dbReference type="SUPFAM" id="SSF50630">
    <property type="entry name" value="Acid proteases"/>
    <property type="match status" value="1"/>
</dbReference>
<proteinExistence type="inferred from homology"/>
<dbReference type="PANTHER" id="PTHR47966">
    <property type="entry name" value="BETA-SITE APP-CLEAVING ENZYME, ISOFORM A-RELATED"/>
    <property type="match status" value="1"/>
</dbReference>
<protein>
    <recommendedName>
        <fullName evidence="2">Peptidase A1 domain-containing protein</fullName>
    </recommendedName>
</protein>
<evidence type="ECO:0000256" key="1">
    <source>
        <dbReference type="ARBA" id="ARBA00007447"/>
    </source>
</evidence>
<evidence type="ECO:0000313" key="4">
    <source>
        <dbReference type="WBParaSite" id="MBELARI_LOCUS15054"/>
    </source>
</evidence>
<dbReference type="Proteomes" id="UP000887575">
    <property type="component" value="Unassembled WGS sequence"/>
</dbReference>
<dbReference type="Pfam" id="PF00026">
    <property type="entry name" value="Asp"/>
    <property type="match status" value="2"/>
</dbReference>
<dbReference type="GO" id="GO:0006508">
    <property type="term" value="P:proteolysis"/>
    <property type="evidence" value="ECO:0007669"/>
    <property type="project" value="InterPro"/>
</dbReference>